<organism evidence="1 2">
    <name type="scientific">Batillaria attramentaria</name>
    <dbReference type="NCBI Taxonomy" id="370345"/>
    <lineage>
        <taxon>Eukaryota</taxon>
        <taxon>Metazoa</taxon>
        <taxon>Spiralia</taxon>
        <taxon>Lophotrochozoa</taxon>
        <taxon>Mollusca</taxon>
        <taxon>Gastropoda</taxon>
        <taxon>Caenogastropoda</taxon>
        <taxon>Sorbeoconcha</taxon>
        <taxon>Cerithioidea</taxon>
        <taxon>Batillariidae</taxon>
        <taxon>Batillaria</taxon>
    </lineage>
</organism>
<dbReference type="Proteomes" id="UP001519460">
    <property type="component" value="Unassembled WGS sequence"/>
</dbReference>
<evidence type="ECO:0000313" key="1">
    <source>
        <dbReference type="EMBL" id="KAK7500643.1"/>
    </source>
</evidence>
<gene>
    <name evidence="1" type="ORF">BaRGS_00008218</name>
</gene>
<dbReference type="AlphaFoldDB" id="A0ABD0LNR9"/>
<protein>
    <submittedName>
        <fullName evidence="1">Uncharacterized protein</fullName>
    </submittedName>
</protein>
<comment type="caution">
    <text evidence="1">The sequence shown here is derived from an EMBL/GenBank/DDBJ whole genome shotgun (WGS) entry which is preliminary data.</text>
</comment>
<evidence type="ECO:0000313" key="2">
    <source>
        <dbReference type="Proteomes" id="UP001519460"/>
    </source>
</evidence>
<name>A0ABD0LNR9_9CAEN</name>
<sequence length="174" mass="19244">MSIIILLASSSSCIRSIYNPADAHVQLTDNVSCLVYLIFFILFLHDSPSEFPLHEIVAARHGSAHAHRRFDHEEHLCEMGCKSEHTCTTEQPFPLKTGRTRLGTTEIKEAAHKVEIKLEEAKLFPLAAPNTYLQQQHPLYEGLGSAAGASLTHPHNAYLLISPLANIISLLALL</sequence>
<dbReference type="EMBL" id="JACVVK020000036">
    <property type="protein sequence ID" value="KAK7500643.1"/>
    <property type="molecule type" value="Genomic_DNA"/>
</dbReference>
<accession>A0ABD0LNR9</accession>
<reference evidence="1 2" key="1">
    <citation type="journal article" date="2023" name="Sci. Data">
        <title>Genome assembly of the Korean intertidal mud-creeper Batillaria attramentaria.</title>
        <authorList>
            <person name="Patra A.K."/>
            <person name="Ho P.T."/>
            <person name="Jun S."/>
            <person name="Lee S.J."/>
            <person name="Kim Y."/>
            <person name="Won Y.J."/>
        </authorList>
    </citation>
    <scope>NUCLEOTIDE SEQUENCE [LARGE SCALE GENOMIC DNA]</scope>
    <source>
        <strain evidence="1">Wonlab-2016</strain>
    </source>
</reference>
<keyword evidence="2" id="KW-1185">Reference proteome</keyword>
<proteinExistence type="predicted"/>